<dbReference type="PANTHER" id="PTHR23150:SF19">
    <property type="entry name" value="FORMYLGLYCINE-GENERATING ENZYME"/>
    <property type="match status" value="1"/>
</dbReference>
<dbReference type="PANTHER" id="PTHR23150">
    <property type="entry name" value="SULFATASE MODIFYING FACTOR 1, 2"/>
    <property type="match status" value="1"/>
</dbReference>
<evidence type="ECO:0000313" key="3">
    <source>
        <dbReference type="Proteomes" id="UP001324380"/>
    </source>
</evidence>
<feature type="domain" description="Sulfatase-modifying factor enzyme-like" evidence="1">
    <location>
        <begin position="74"/>
        <end position="381"/>
    </location>
</feature>
<proteinExistence type="predicted"/>
<protein>
    <submittedName>
        <fullName evidence="2">Formylglycine-generating enzyme family protein</fullName>
    </submittedName>
</protein>
<dbReference type="Proteomes" id="UP001324380">
    <property type="component" value="Chromosome"/>
</dbReference>
<dbReference type="InterPro" id="IPR051043">
    <property type="entry name" value="Sulfatase_Mod_Factor_Kinase"/>
</dbReference>
<dbReference type="RefSeq" id="WP_321561571.1">
    <property type="nucleotide sequence ID" value="NZ_CP139558.1"/>
</dbReference>
<sequence length="383" mass="43002">MRIKTQFFIYIPLALCCACKPKSQPVVSTKPQLTAQKKKKPVCCESNIPSRFASLQTPSESSLSDIPAGNSTHKGMVWIKNGTFMMGGDNKQAANDEYPKHKVMVTGFWIDATEVTNAEFARFVKATGYVTTAEKKPDWNELKKQLPPGTAKPDDKLLVPASLVFSSPKQAVDLNDYGQWWSWQTGANWRHPHGPGSNILGKENYPVVQVSWYDAQAYCKWAGKRLPTEAEWEWAARGGLTNNIYPWGNEPVDSGKPKANTWQGSFPYKNLLTDKFYFAAPIKSFKANGYGLYDMAGNVWEWCNDLYNDKYYASINKPAGVADPQGPAKSFDPEEPYATKRVIRGGSFLCNDSYCSGYRVARRMKSTEDSGMEHLGFRCVRDR</sequence>
<organism evidence="2 3">
    <name type="scientific">Mucilaginibacter sabulilitoris</name>
    <dbReference type="NCBI Taxonomy" id="1173583"/>
    <lineage>
        <taxon>Bacteria</taxon>
        <taxon>Pseudomonadati</taxon>
        <taxon>Bacteroidota</taxon>
        <taxon>Sphingobacteriia</taxon>
        <taxon>Sphingobacteriales</taxon>
        <taxon>Sphingobacteriaceae</taxon>
        <taxon>Mucilaginibacter</taxon>
    </lineage>
</organism>
<dbReference type="SUPFAM" id="SSF56436">
    <property type="entry name" value="C-type lectin-like"/>
    <property type="match status" value="1"/>
</dbReference>
<dbReference type="InterPro" id="IPR042095">
    <property type="entry name" value="SUMF_sf"/>
</dbReference>
<accession>A0ABZ0THZ2</accession>
<name>A0ABZ0THZ2_9SPHI</name>
<keyword evidence="3" id="KW-1185">Reference proteome</keyword>
<dbReference type="InterPro" id="IPR016187">
    <property type="entry name" value="CTDL_fold"/>
</dbReference>
<dbReference type="InterPro" id="IPR005532">
    <property type="entry name" value="SUMF_dom"/>
</dbReference>
<dbReference type="EMBL" id="CP139558">
    <property type="protein sequence ID" value="WPU92409.1"/>
    <property type="molecule type" value="Genomic_DNA"/>
</dbReference>
<reference evidence="2 3" key="1">
    <citation type="submission" date="2023-11" db="EMBL/GenBank/DDBJ databases">
        <title>Analysis of the Genomes of Mucilaginibacter gossypii cycad 4 and M. sabulilitoris SNA2: microbes with the potential for plant growth promotion.</title>
        <authorList>
            <person name="Hirsch A.M."/>
            <person name="Humm E."/>
            <person name="Rubbi M."/>
            <person name="Del Vecchio G."/>
            <person name="Ha S.M."/>
            <person name="Pellegrini M."/>
            <person name="Gunsalus R.P."/>
        </authorList>
    </citation>
    <scope>NUCLEOTIDE SEQUENCE [LARGE SCALE GENOMIC DNA]</scope>
    <source>
        <strain evidence="2 3">SNA2</strain>
    </source>
</reference>
<evidence type="ECO:0000259" key="1">
    <source>
        <dbReference type="Pfam" id="PF03781"/>
    </source>
</evidence>
<gene>
    <name evidence="2" type="ORF">SNE25_24080</name>
</gene>
<dbReference type="Gene3D" id="3.90.1580.10">
    <property type="entry name" value="paralog of FGE (formylglycine-generating enzyme)"/>
    <property type="match status" value="1"/>
</dbReference>
<dbReference type="Pfam" id="PF03781">
    <property type="entry name" value="FGE-sulfatase"/>
    <property type="match status" value="1"/>
</dbReference>
<evidence type="ECO:0000313" key="2">
    <source>
        <dbReference type="EMBL" id="WPU92409.1"/>
    </source>
</evidence>